<keyword evidence="2" id="KW-0255">Endonuclease</keyword>
<evidence type="ECO:0000313" key="2">
    <source>
        <dbReference type="EMBL" id="RLQ83997.1"/>
    </source>
</evidence>
<dbReference type="Proteomes" id="UP000282460">
    <property type="component" value="Unassembled WGS sequence"/>
</dbReference>
<comment type="caution">
    <text evidence="2">The sequence shown here is derived from an EMBL/GenBank/DDBJ whole genome shotgun (WGS) entry which is preliminary data.</text>
</comment>
<dbReference type="EMBL" id="RCWJ01000002">
    <property type="protein sequence ID" value="RLQ83997.1"/>
    <property type="molecule type" value="Genomic_DNA"/>
</dbReference>
<evidence type="ECO:0000313" key="3">
    <source>
        <dbReference type="Proteomes" id="UP000282460"/>
    </source>
</evidence>
<feature type="domain" description="OLD protein-like TOPRIM" evidence="1">
    <location>
        <begin position="36"/>
        <end position="96"/>
    </location>
</feature>
<sequence length="217" mass="23352">MDDLADFRNAVQTWVTGPTESMPSGLSKRADDVALVVLVEGDSDRVAIEALAEARGRDLESERVVLLPIGGAMNIRAYLSRLGPAGLGMDVAGLCDANELGYFRRAMEHSGLGAELDVSGMEELGFFSCDADLEDELIRALGIDGVERALAAEGDLRAFRTFQNQPAQRGRETPAQLRRFLGTIGGRKSRYARVLTGALGSAPAPRPLERLLEYTAS</sequence>
<proteinExistence type="predicted"/>
<name>A0A3L7J0M9_9MICO</name>
<dbReference type="Pfam" id="PF20469">
    <property type="entry name" value="OLD-like_TOPRIM"/>
    <property type="match status" value="1"/>
</dbReference>
<accession>A0A3L7J0M9</accession>
<dbReference type="GO" id="GO:0004519">
    <property type="term" value="F:endonuclease activity"/>
    <property type="evidence" value="ECO:0007669"/>
    <property type="project" value="UniProtKB-KW"/>
</dbReference>
<keyword evidence="3" id="KW-1185">Reference proteome</keyword>
<protein>
    <submittedName>
        <fullName evidence="2">ATP-dependent endonuclease</fullName>
    </submittedName>
</protein>
<evidence type="ECO:0000259" key="1">
    <source>
        <dbReference type="Pfam" id="PF20469"/>
    </source>
</evidence>
<organism evidence="2 3">
    <name type="scientific">Mycetocola zhadangensis</name>
    <dbReference type="NCBI Taxonomy" id="1164595"/>
    <lineage>
        <taxon>Bacteria</taxon>
        <taxon>Bacillati</taxon>
        <taxon>Actinomycetota</taxon>
        <taxon>Actinomycetes</taxon>
        <taxon>Micrococcales</taxon>
        <taxon>Microbacteriaceae</taxon>
        <taxon>Mycetocola</taxon>
    </lineage>
</organism>
<dbReference type="AlphaFoldDB" id="A0A3L7J0M9"/>
<dbReference type="OrthoDB" id="9152042at2"/>
<gene>
    <name evidence="2" type="ORF">D9V28_07055</name>
</gene>
<dbReference type="RefSeq" id="WP_121659676.1">
    <property type="nucleotide sequence ID" value="NZ_BMEK01000002.1"/>
</dbReference>
<dbReference type="InterPro" id="IPR034139">
    <property type="entry name" value="TOPRIM_OLD"/>
</dbReference>
<keyword evidence="2" id="KW-0540">Nuclease</keyword>
<keyword evidence="2" id="KW-0378">Hydrolase</keyword>
<reference evidence="2 3" key="1">
    <citation type="submission" date="2018-10" db="EMBL/GenBank/DDBJ databases">
        <authorList>
            <person name="Li J."/>
        </authorList>
    </citation>
    <scope>NUCLEOTIDE SEQUENCE [LARGE SCALE GENOMIC DNA]</scope>
    <source>
        <strain evidence="2 3">ZD1-4</strain>
    </source>
</reference>